<dbReference type="AlphaFoldDB" id="A0A521AKI7"/>
<dbReference type="OrthoDB" id="1115578at2"/>
<name>A0A521AKI7_SACCC</name>
<keyword evidence="2" id="KW-1185">Reference proteome</keyword>
<reference evidence="1 2" key="1">
    <citation type="submission" date="2017-05" db="EMBL/GenBank/DDBJ databases">
        <authorList>
            <person name="Varghese N."/>
            <person name="Submissions S."/>
        </authorList>
    </citation>
    <scope>NUCLEOTIDE SEQUENCE [LARGE SCALE GENOMIC DNA]</scope>
    <source>
        <strain evidence="1 2">DSM 27040</strain>
    </source>
</reference>
<protein>
    <submittedName>
        <fullName evidence="1">Uncharacterized protein</fullName>
    </submittedName>
</protein>
<sequence length="237" mass="27268">MSNSDDYALKLPLAMQLKPDEIKTPYIPVGVYLQEAEDLYHWCQPDREKLLAAGLDETFVNDLPVLAGATREAQSIWMKNAQARQDAEKAWAEEAPKAIDFRDQMLHTFRYAYRQMPDVLTRIAEISEGTSHADMIQDLNDLAVLGRENPEPLTTIGQTADLFTQAATLSDEMADLRARANGEKFDENEHKQNRDRLYTLLKTAVDEVRQCGKFVFWRQPDRLRGYNSKYIRQNINK</sequence>
<dbReference type="EMBL" id="FXTB01000001">
    <property type="protein sequence ID" value="SMO35315.1"/>
    <property type="molecule type" value="Genomic_DNA"/>
</dbReference>
<gene>
    <name evidence="1" type="ORF">SAMN06265379_101212</name>
</gene>
<dbReference type="RefSeq" id="WP_142531619.1">
    <property type="nucleotide sequence ID" value="NZ_FXTB01000001.1"/>
</dbReference>
<organism evidence="1 2">
    <name type="scientific">Saccharicrinis carchari</name>
    <dbReference type="NCBI Taxonomy" id="1168039"/>
    <lineage>
        <taxon>Bacteria</taxon>
        <taxon>Pseudomonadati</taxon>
        <taxon>Bacteroidota</taxon>
        <taxon>Bacteroidia</taxon>
        <taxon>Marinilabiliales</taxon>
        <taxon>Marinilabiliaceae</taxon>
        <taxon>Saccharicrinis</taxon>
    </lineage>
</organism>
<dbReference type="Proteomes" id="UP000319040">
    <property type="component" value="Unassembled WGS sequence"/>
</dbReference>
<evidence type="ECO:0000313" key="2">
    <source>
        <dbReference type="Proteomes" id="UP000319040"/>
    </source>
</evidence>
<accession>A0A521AKI7</accession>
<proteinExistence type="predicted"/>
<evidence type="ECO:0000313" key="1">
    <source>
        <dbReference type="EMBL" id="SMO35315.1"/>
    </source>
</evidence>